<gene>
    <name evidence="3" type="ORF">G2W53_002526</name>
</gene>
<keyword evidence="4" id="KW-1185">Reference proteome</keyword>
<dbReference type="AlphaFoldDB" id="A0A835CJR2"/>
<evidence type="ECO:0000313" key="3">
    <source>
        <dbReference type="EMBL" id="KAF7845621.1"/>
    </source>
</evidence>
<sequence length="239" mass="26424">MGDKSNSGSVGSTTGGSTKQNADDGAFQLHNSDHPGMAIVVSPLAGPNYLTWSVAIKTSLEAKDKMGFIDGTLLAPTDPVEYRRWKKVDSMVKAWIGNSITKEIADTLRELSSIQQGTDPVATYYGKLHRGWDELDRLVPLPVCSCQNCTYDVTEKLKTMKESTRLLQFNQEYNIIRGQILNMSPLPTEVVALNMVANVESERVVSMSYTNTGTDASAFLAKSYVPRNDYRERKPMLFG</sequence>
<dbReference type="EMBL" id="JAAIUW010000001">
    <property type="protein sequence ID" value="KAF7845621.1"/>
    <property type="molecule type" value="Genomic_DNA"/>
</dbReference>
<evidence type="ECO:0000313" key="4">
    <source>
        <dbReference type="Proteomes" id="UP000634136"/>
    </source>
</evidence>
<evidence type="ECO:0000256" key="1">
    <source>
        <dbReference type="SAM" id="MobiDB-lite"/>
    </source>
</evidence>
<dbReference type="InterPro" id="IPR029472">
    <property type="entry name" value="Copia-like_N"/>
</dbReference>
<dbReference type="Proteomes" id="UP000634136">
    <property type="component" value="Unassembled WGS sequence"/>
</dbReference>
<feature type="compositionally biased region" description="Low complexity" evidence="1">
    <location>
        <begin position="7"/>
        <end position="18"/>
    </location>
</feature>
<name>A0A835CJR2_9FABA</name>
<dbReference type="Pfam" id="PF14244">
    <property type="entry name" value="Retrotran_gag_3"/>
    <property type="match status" value="1"/>
</dbReference>
<dbReference type="PANTHER" id="PTHR37610">
    <property type="entry name" value="CCHC-TYPE DOMAIN-CONTAINING PROTEIN"/>
    <property type="match status" value="1"/>
</dbReference>
<feature type="region of interest" description="Disordered" evidence="1">
    <location>
        <begin position="1"/>
        <end position="29"/>
    </location>
</feature>
<dbReference type="OrthoDB" id="1750137at2759"/>
<reference evidence="3" key="1">
    <citation type="submission" date="2020-09" db="EMBL/GenBank/DDBJ databases">
        <title>Genome-Enabled Discovery of Anthraquinone Biosynthesis in Senna tora.</title>
        <authorList>
            <person name="Kang S.-H."/>
            <person name="Pandey R.P."/>
            <person name="Lee C.-M."/>
            <person name="Sim J.-S."/>
            <person name="Jeong J.-T."/>
            <person name="Choi B.-S."/>
            <person name="Jung M."/>
            <person name="Ginzburg D."/>
            <person name="Zhao K."/>
            <person name="Won S.Y."/>
            <person name="Oh T.-J."/>
            <person name="Yu Y."/>
            <person name="Kim N.-H."/>
            <person name="Lee O.R."/>
            <person name="Lee T.-H."/>
            <person name="Bashyal P."/>
            <person name="Kim T.-S."/>
            <person name="Lee W.-H."/>
            <person name="Kawkins C."/>
            <person name="Kim C.-K."/>
            <person name="Kim J.S."/>
            <person name="Ahn B.O."/>
            <person name="Rhee S.Y."/>
            <person name="Sohng J.K."/>
        </authorList>
    </citation>
    <scope>NUCLEOTIDE SEQUENCE</scope>
    <source>
        <tissue evidence="3">Leaf</tissue>
    </source>
</reference>
<evidence type="ECO:0000259" key="2">
    <source>
        <dbReference type="Pfam" id="PF14244"/>
    </source>
</evidence>
<organism evidence="3 4">
    <name type="scientific">Senna tora</name>
    <dbReference type="NCBI Taxonomy" id="362788"/>
    <lineage>
        <taxon>Eukaryota</taxon>
        <taxon>Viridiplantae</taxon>
        <taxon>Streptophyta</taxon>
        <taxon>Embryophyta</taxon>
        <taxon>Tracheophyta</taxon>
        <taxon>Spermatophyta</taxon>
        <taxon>Magnoliopsida</taxon>
        <taxon>eudicotyledons</taxon>
        <taxon>Gunneridae</taxon>
        <taxon>Pentapetalae</taxon>
        <taxon>rosids</taxon>
        <taxon>fabids</taxon>
        <taxon>Fabales</taxon>
        <taxon>Fabaceae</taxon>
        <taxon>Caesalpinioideae</taxon>
        <taxon>Cassia clade</taxon>
        <taxon>Senna</taxon>
    </lineage>
</organism>
<accession>A0A835CJR2</accession>
<proteinExistence type="predicted"/>
<comment type="caution">
    <text evidence="3">The sequence shown here is derived from an EMBL/GenBank/DDBJ whole genome shotgun (WGS) entry which is preliminary data.</text>
</comment>
<dbReference type="PANTHER" id="PTHR37610:SF40">
    <property type="entry name" value="OS01G0909600 PROTEIN"/>
    <property type="match status" value="1"/>
</dbReference>
<protein>
    <recommendedName>
        <fullName evidence="2">Retrotransposon Copia-like N-terminal domain-containing protein</fullName>
    </recommendedName>
</protein>
<feature type="domain" description="Retrotransposon Copia-like N-terminal" evidence="2">
    <location>
        <begin position="30"/>
        <end position="76"/>
    </location>
</feature>